<keyword evidence="3" id="KW-0238">DNA-binding</keyword>
<keyword evidence="4" id="KW-0233">DNA recombination</keyword>
<dbReference type="EMBL" id="CP101527">
    <property type="protein sequence ID" value="UZW73371.1"/>
    <property type="molecule type" value="Genomic_DNA"/>
</dbReference>
<dbReference type="GO" id="GO:0006313">
    <property type="term" value="P:DNA transposition"/>
    <property type="evidence" value="ECO:0007669"/>
    <property type="project" value="InterPro"/>
</dbReference>
<protein>
    <submittedName>
        <fullName evidence="7">IS4 family transposase</fullName>
    </submittedName>
</protein>
<dbReference type="Proteomes" id="UP001164472">
    <property type="component" value="Chromosome"/>
</dbReference>
<dbReference type="RefSeq" id="WP_251809513.1">
    <property type="nucleotide sequence ID" value="NZ_CP101527.1"/>
</dbReference>
<organism evidence="7 8">
    <name type="scientific">Alkalimarinus sediminis</name>
    <dbReference type="NCBI Taxonomy" id="1632866"/>
    <lineage>
        <taxon>Bacteria</taxon>
        <taxon>Pseudomonadati</taxon>
        <taxon>Pseudomonadota</taxon>
        <taxon>Gammaproteobacteria</taxon>
        <taxon>Alteromonadales</taxon>
        <taxon>Alteromonadaceae</taxon>
        <taxon>Alkalimarinus</taxon>
    </lineage>
</organism>
<feature type="domain" description="Transposase IS4-like" evidence="5">
    <location>
        <begin position="117"/>
        <end position="336"/>
    </location>
</feature>
<dbReference type="NCBIfam" id="NF033592">
    <property type="entry name" value="transpos_IS4_1"/>
    <property type="match status" value="1"/>
</dbReference>
<dbReference type="KEGG" id="asem:NNL22_09925"/>
<evidence type="ECO:0000256" key="4">
    <source>
        <dbReference type="ARBA" id="ARBA00023172"/>
    </source>
</evidence>
<keyword evidence="8" id="KW-1185">Reference proteome</keyword>
<dbReference type="SUPFAM" id="SSF53098">
    <property type="entry name" value="Ribonuclease H-like"/>
    <property type="match status" value="1"/>
</dbReference>
<feature type="domain" description="DUF4372" evidence="6">
    <location>
        <begin position="3"/>
        <end position="75"/>
    </location>
</feature>
<evidence type="ECO:0000313" key="7">
    <source>
        <dbReference type="EMBL" id="UZW73371.1"/>
    </source>
</evidence>
<keyword evidence="2" id="KW-0815">Transposition</keyword>
<accession>A0A9E8KHY5</accession>
<dbReference type="AlphaFoldDB" id="A0A9E8KHY5"/>
<sequence>MYRNTRFNELMKGLPRGFFKKISDKHDLDKHSKGFSGWDQLIAMVYSQINDCKSLRELEAGFNSQGVHHYHLGTRSIKRSTLADANAKRNSEAFAEACSALMAHVKGSLKSDVGDLLYLMDSSPIPLKGLGYDDWTKSNKTHRTQGLKVHMVTVSEHDLPVKVGITAPNVNDIEWGRQIEIEKGATYAIDKGYCDYNWWFEIDKAGASFVTRFKKNAGVNVVGNYLIPEEVNETILKDELVEFKNKRPGGKRINHYYGTALRRITVARPDKDTPLIIATNDLDRTAIELAEIYKKRWGIELFFKWLKQNLKIKKFLGRNENAVKIQIYTAIITYLLVHLYHKRHGQQEVIRITLVTLKTALFQRPEIEEYRIRKKKEWDEMLSLQRGLAL</sequence>
<dbReference type="InterPro" id="IPR047952">
    <property type="entry name" value="Transpos_IS4"/>
</dbReference>
<dbReference type="InterPro" id="IPR012337">
    <property type="entry name" value="RNaseH-like_sf"/>
</dbReference>
<reference evidence="7" key="1">
    <citation type="submission" date="2022-07" db="EMBL/GenBank/DDBJ databases">
        <title>Alkalimarinus sp. nov., isolated from gut of a Alitta virens.</title>
        <authorList>
            <person name="Yang A.I."/>
            <person name="Shin N.-R."/>
        </authorList>
    </citation>
    <scope>NUCLEOTIDE SEQUENCE</scope>
    <source>
        <strain evidence="7">FA028</strain>
    </source>
</reference>
<dbReference type="PANTHER" id="PTHR33258:SF1">
    <property type="entry name" value="TRANSPOSASE INSL FOR INSERTION SEQUENCE ELEMENT IS186A-RELATED"/>
    <property type="match status" value="1"/>
</dbReference>
<dbReference type="Pfam" id="PF14294">
    <property type="entry name" value="DUF4372"/>
    <property type="match status" value="1"/>
</dbReference>
<evidence type="ECO:0000256" key="3">
    <source>
        <dbReference type="ARBA" id="ARBA00023125"/>
    </source>
</evidence>
<evidence type="ECO:0000313" key="8">
    <source>
        <dbReference type="Proteomes" id="UP001164472"/>
    </source>
</evidence>
<dbReference type="Pfam" id="PF01609">
    <property type="entry name" value="DDE_Tnp_1"/>
    <property type="match status" value="1"/>
</dbReference>
<dbReference type="Gene3D" id="3.90.350.10">
    <property type="entry name" value="Transposase Inhibitor Protein From Tn5, Chain A, domain 1"/>
    <property type="match status" value="1"/>
</dbReference>
<dbReference type="InterPro" id="IPR002559">
    <property type="entry name" value="Transposase_11"/>
</dbReference>
<evidence type="ECO:0000256" key="1">
    <source>
        <dbReference type="ARBA" id="ARBA00010075"/>
    </source>
</evidence>
<dbReference type="InterPro" id="IPR025399">
    <property type="entry name" value="DUF4372"/>
</dbReference>
<name>A0A9E8KHY5_9ALTE</name>
<proteinExistence type="inferred from homology"/>
<gene>
    <name evidence="7" type="ORF">NNL22_09925</name>
</gene>
<dbReference type="GO" id="GO:0004803">
    <property type="term" value="F:transposase activity"/>
    <property type="evidence" value="ECO:0007669"/>
    <property type="project" value="InterPro"/>
</dbReference>
<evidence type="ECO:0000259" key="5">
    <source>
        <dbReference type="Pfam" id="PF01609"/>
    </source>
</evidence>
<comment type="similarity">
    <text evidence="1">Belongs to the transposase 11 family.</text>
</comment>
<evidence type="ECO:0000256" key="2">
    <source>
        <dbReference type="ARBA" id="ARBA00022578"/>
    </source>
</evidence>
<evidence type="ECO:0000259" key="6">
    <source>
        <dbReference type="Pfam" id="PF14294"/>
    </source>
</evidence>
<dbReference type="PANTHER" id="PTHR33258">
    <property type="entry name" value="TRANSPOSASE INSL FOR INSERTION SEQUENCE ELEMENT IS186A-RELATED"/>
    <property type="match status" value="1"/>
</dbReference>
<dbReference type="GO" id="GO:0003677">
    <property type="term" value="F:DNA binding"/>
    <property type="evidence" value="ECO:0007669"/>
    <property type="project" value="UniProtKB-KW"/>
</dbReference>